<dbReference type="Proteomes" id="UP001044222">
    <property type="component" value="Chromosome 13"/>
</dbReference>
<keyword evidence="4" id="KW-1185">Reference proteome</keyword>
<evidence type="ECO:0000259" key="2">
    <source>
        <dbReference type="PROSITE" id="PS51053"/>
    </source>
</evidence>
<dbReference type="PANTHER" id="PTHR16277">
    <property type="entry name" value="CELL DIVISION CYCLE ASSOCIATED PROTEIN 4/SERTA DOMAIN-CONTAINING PROTEIN 2"/>
    <property type="match status" value="1"/>
</dbReference>
<dbReference type="PROSITE" id="PS51053">
    <property type="entry name" value="SERTA"/>
    <property type="match status" value="1"/>
</dbReference>
<reference evidence="3" key="1">
    <citation type="submission" date="2021-01" db="EMBL/GenBank/DDBJ databases">
        <title>A chromosome-scale assembly of European eel, Anguilla anguilla.</title>
        <authorList>
            <person name="Henkel C."/>
            <person name="Jong-Raadsen S.A."/>
            <person name="Dufour S."/>
            <person name="Weltzien F.-A."/>
            <person name="Palstra A.P."/>
            <person name="Pelster B."/>
            <person name="Spaink H.P."/>
            <person name="Van Den Thillart G.E."/>
            <person name="Jansen H."/>
            <person name="Zahm M."/>
            <person name="Klopp C."/>
            <person name="Cedric C."/>
            <person name="Louis A."/>
            <person name="Berthelot C."/>
            <person name="Parey E."/>
            <person name="Roest Crollius H."/>
            <person name="Montfort J."/>
            <person name="Robinson-Rechavi M."/>
            <person name="Bucao C."/>
            <person name="Bouchez O."/>
            <person name="Gislard M."/>
            <person name="Lluch J."/>
            <person name="Milhes M."/>
            <person name="Lampietro C."/>
            <person name="Lopez Roques C."/>
            <person name="Donnadieu C."/>
            <person name="Braasch I."/>
            <person name="Desvignes T."/>
            <person name="Postlethwait J."/>
            <person name="Bobe J."/>
            <person name="Guiguen Y."/>
            <person name="Dirks R."/>
        </authorList>
    </citation>
    <scope>NUCLEOTIDE SEQUENCE</scope>
    <source>
        <strain evidence="3">Tag_6206</strain>
        <tissue evidence="3">Liver</tissue>
    </source>
</reference>
<feature type="region of interest" description="Disordered" evidence="1">
    <location>
        <begin position="1"/>
        <end position="22"/>
    </location>
</feature>
<feature type="domain" description="SERTA" evidence="2">
    <location>
        <begin position="25"/>
        <end position="72"/>
    </location>
</feature>
<evidence type="ECO:0000313" key="4">
    <source>
        <dbReference type="Proteomes" id="UP001044222"/>
    </source>
</evidence>
<comment type="caution">
    <text evidence="3">The sequence shown here is derived from an EMBL/GenBank/DDBJ whole genome shotgun (WGS) entry which is preliminary data.</text>
</comment>
<organism evidence="3 4">
    <name type="scientific">Anguilla anguilla</name>
    <name type="common">European freshwater eel</name>
    <name type="synonym">Muraena anguilla</name>
    <dbReference type="NCBI Taxonomy" id="7936"/>
    <lineage>
        <taxon>Eukaryota</taxon>
        <taxon>Metazoa</taxon>
        <taxon>Chordata</taxon>
        <taxon>Craniata</taxon>
        <taxon>Vertebrata</taxon>
        <taxon>Euteleostomi</taxon>
        <taxon>Actinopterygii</taxon>
        <taxon>Neopterygii</taxon>
        <taxon>Teleostei</taxon>
        <taxon>Anguilliformes</taxon>
        <taxon>Anguillidae</taxon>
        <taxon>Anguilla</taxon>
    </lineage>
</organism>
<feature type="region of interest" description="Disordered" evidence="1">
    <location>
        <begin position="148"/>
        <end position="180"/>
    </location>
</feature>
<name>A0A9D3RN14_ANGAN</name>
<gene>
    <name evidence="3" type="ORF">ANANG_G00230860</name>
</gene>
<evidence type="ECO:0000313" key="3">
    <source>
        <dbReference type="EMBL" id="KAG5836669.1"/>
    </source>
</evidence>
<proteinExistence type="predicted"/>
<dbReference type="InterPro" id="IPR009263">
    <property type="entry name" value="SERTA_dom"/>
</dbReference>
<dbReference type="InterPro" id="IPR052262">
    <property type="entry name" value="E2F-SERTA_domain_protein"/>
</dbReference>
<feature type="region of interest" description="Disordered" evidence="1">
    <location>
        <begin position="70"/>
        <end position="105"/>
    </location>
</feature>
<protein>
    <recommendedName>
        <fullName evidence="2">SERTA domain-containing protein</fullName>
    </recommendedName>
</protein>
<sequence length="270" mass="28897">MGKGQKRKLPEAPEGGSAERGSVVYELQRQSVLDLSLDKFQRCQTLAEPRLLHSVLITNTLRHIQEEIRQEAPPPAPPRGTPEPHPQGEAPPTRPPASSRPVGLEDAGEDWMALSSEEDFSLSSAVCSILKDLDTVIDGGLAVPRPPLGSIENLPGRRGPGGRRGRATEGGAVQRGLPSTGGRRLRSLEVMRSSYLRDVALDDLFLDIDTSAYERDAAPLGARTLSGAAGDELLKFLPALASSAASPFPHSPSARDLNDLEHIMEILVGS</sequence>
<feature type="compositionally biased region" description="Pro residues" evidence="1">
    <location>
        <begin position="72"/>
        <end position="85"/>
    </location>
</feature>
<dbReference type="GO" id="GO:0005634">
    <property type="term" value="C:nucleus"/>
    <property type="evidence" value="ECO:0007669"/>
    <property type="project" value="TreeGrafter"/>
</dbReference>
<dbReference type="EMBL" id="JAFIRN010000013">
    <property type="protein sequence ID" value="KAG5836669.1"/>
    <property type="molecule type" value="Genomic_DNA"/>
</dbReference>
<accession>A0A9D3RN14</accession>
<dbReference type="PANTHER" id="PTHR16277:SF13">
    <property type="entry name" value="SERTA DOMAIN-CONTAINING PROTEIN 3"/>
    <property type="match status" value="1"/>
</dbReference>
<dbReference type="AlphaFoldDB" id="A0A9D3RN14"/>
<evidence type="ECO:0000256" key="1">
    <source>
        <dbReference type="SAM" id="MobiDB-lite"/>
    </source>
</evidence>
<dbReference type="Pfam" id="PF06031">
    <property type="entry name" value="SERTA"/>
    <property type="match status" value="1"/>
</dbReference>